<evidence type="ECO:0000256" key="2">
    <source>
        <dbReference type="ARBA" id="ARBA00022692"/>
    </source>
</evidence>
<dbReference type="EMBL" id="JAYRBN010000110">
    <property type="protein sequence ID" value="KAL2725804.1"/>
    <property type="molecule type" value="Genomic_DNA"/>
</dbReference>
<dbReference type="AlphaFoldDB" id="A0ABD2AYW3"/>
<evidence type="ECO:0000313" key="8">
    <source>
        <dbReference type="Proteomes" id="UP001607303"/>
    </source>
</evidence>
<feature type="transmembrane region" description="Helical" evidence="5">
    <location>
        <begin position="155"/>
        <end position="177"/>
    </location>
</feature>
<gene>
    <name evidence="7" type="ORF">V1477_018242</name>
</gene>
<feature type="transmembrane region" description="Helical" evidence="5">
    <location>
        <begin position="63"/>
        <end position="85"/>
    </location>
</feature>
<sequence length="452" mass="52132">MYLIVFSNFSIFFLFNFLFVCFPLHLLRHNDNPGGTSNVTGQQSSRQDEIAFDRNNSTKVMSYFEIVIIVGKSIMGVGLFAMPYAFSCVGLFFGIIFLIAMGFLIVICKRLLLKIHHMVCIRLEKPIVMYDEMVVSILKDMNDGIPRIVLELAKCFTNIILIFYYIDIGAVCVDFIGDILRNLSNIEGMKYPIHYTLIFFPFFMLINLSEDLHKMIVISMLGNILIINSTVMGIVYSFQKDNSDDWKIVSRKLYYYPRFFGFVFCSLSSPGLILAIEHSSQRLWTYNKLYGILNQCMTIITCIHLIVGIIGYIKCGSNVSENFIYNIQKDGDGYSLIAFITQAVAIYFTYGLQCYVPINIVLKQYVLPIIENKIRKGTPNLWELITRFVITLITCLKLLTSILNLRRYLTELYSELTPTNCPYWPNVQHYIDGYSTAHFIYYLICRKSRGGR</sequence>
<protein>
    <submittedName>
        <fullName evidence="7">Proton-coupled amino acid transporter 2-like</fullName>
    </submittedName>
</protein>
<feature type="transmembrane region" description="Helical" evidence="5">
    <location>
        <begin position="215"/>
        <end position="239"/>
    </location>
</feature>
<feature type="transmembrane region" description="Helical" evidence="5">
    <location>
        <begin position="6"/>
        <end position="27"/>
    </location>
</feature>
<name>A0ABD2AYW3_VESMC</name>
<keyword evidence="3 5" id="KW-1133">Transmembrane helix</keyword>
<organism evidence="7 8">
    <name type="scientific">Vespula maculifrons</name>
    <name type="common">Eastern yellow jacket</name>
    <name type="synonym">Wasp</name>
    <dbReference type="NCBI Taxonomy" id="7453"/>
    <lineage>
        <taxon>Eukaryota</taxon>
        <taxon>Metazoa</taxon>
        <taxon>Ecdysozoa</taxon>
        <taxon>Arthropoda</taxon>
        <taxon>Hexapoda</taxon>
        <taxon>Insecta</taxon>
        <taxon>Pterygota</taxon>
        <taxon>Neoptera</taxon>
        <taxon>Endopterygota</taxon>
        <taxon>Hymenoptera</taxon>
        <taxon>Apocrita</taxon>
        <taxon>Aculeata</taxon>
        <taxon>Vespoidea</taxon>
        <taxon>Vespidae</taxon>
        <taxon>Vespinae</taxon>
        <taxon>Vespula</taxon>
    </lineage>
</organism>
<feature type="transmembrane region" description="Helical" evidence="5">
    <location>
        <begin position="259"/>
        <end position="277"/>
    </location>
</feature>
<keyword evidence="4 5" id="KW-0472">Membrane</keyword>
<feature type="transmembrane region" description="Helical" evidence="5">
    <location>
        <begin position="189"/>
        <end position="208"/>
    </location>
</feature>
<feature type="transmembrane region" description="Helical" evidence="5">
    <location>
        <begin position="333"/>
        <end position="360"/>
    </location>
</feature>
<evidence type="ECO:0000256" key="3">
    <source>
        <dbReference type="ARBA" id="ARBA00022989"/>
    </source>
</evidence>
<comment type="subcellular location">
    <subcellularLocation>
        <location evidence="1">Membrane</location>
        <topology evidence="1">Multi-pass membrane protein</topology>
    </subcellularLocation>
</comment>
<dbReference type="GO" id="GO:0016020">
    <property type="term" value="C:membrane"/>
    <property type="evidence" value="ECO:0007669"/>
    <property type="project" value="UniProtKB-SubCell"/>
</dbReference>
<feature type="transmembrane region" description="Helical" evidence="5">
    <location>
        <begin position="91"/>
        <end position="112"/>
    </location>
</feature>
<evidence type="ECO:0000259" key="6">
    <source>
        <dbReference type="Pfam" id="PF01490"/>
    </source>
</evidence>
<evidence type="ECO:0000256" key="5">
    <source>
        <dbReference type="SAM" id="Phobius"/>
    </source>
</evidence>
<feature type="domain" description="Amino acid transporter transmembrane" evidence="6">
    <location>
        <begin position="62"/>
        <end position="395"/>
    </location>
</feature>
<dbReference type="InterPro" id="IPR013057">
    <property type="entry name" value="AA_transpt_TM"/>
</dbReference>
<dbReference type="PANTHER" id="PTHR22950">
    <property type="entry name" value="AMINO ACID TRANSPORTER"/>
    <property type="match status" value="1"/>
</dbReference>
<proteinExistence type="predicted"/>
<keyword evidence="2 5" id="KW-0812">Transmembrane</keyword>
<dbReference type="Proteomes" id="UP001607303">
    <property type="component" value="Unassembled WGS sequence"/>
</dbReference>
<accession>A0ABD2AYW3</accession>
<reference evidence="7 8" key="1">
    <citation type="journal article" date="2024" name="Ann. Entomol. Soc. Am.">
        <title>Genomic analyses of the southern and eastern yellowjacket wasps (Hymenoptera: Vespidae) reveal evolutionary signatures of social life.</title>
        <authorList>
            <person name="Catto M.A."/>
            <person name="Caine P.B."/>
            <person name="Orr S.E."/>
            <person name="Hunt B.G."/>
            <person name="Goodisman M.A.D."/>
        </authorList>
    </citation>
    <scope>NUCLEOTIDE SEQUENCE [LARGE SCALE GENOMIC DNA]</scope>
    <source>
        <strain evidence="7">232</strain>
        <tissue evidence="7">Head and thorax</tissue>
    </source>
</reference>
<evidence type="ECO:0000256" key="4">
    <source>
        <dbReference type="ARBA" id="ARBA00023136"/>
    </source>
</evidence>
<evidence type="ECO:0000313" key="7">
    <source>
        <dbReference type="EMBL" id="KAL2725804.1"/>
    </source>
</evidence>
<evidence type="ECO:0000256" key="1">
    <source>
        <dbReference type="ARBA" id="ARBA00004141"/>
    </source>
</evidence>
<feature type="transmembrane region" description="Helical" evidence="5">
    <location>
        <begin position="289"/>
        <end position="313"/>
    </location>
</feature>
<dbReference type="Pfam" id="PF01490">
    <property type="entry name" value="Aa_trans"/>
    <property type="match status" value="1"/>
</dbReference>
<keyword evidence="8" id="KW-1185">Reference proteome</keyword>
<comment type="caution">
    <text evidence="7">The sequence shown here is derived from an EMBL/GenBank/DDBJ whole genome shotgun (WGS) entry which is preliminary data.</text>
</comment>
<dbReference type="PANTHER" id="PTHR22950:SF349">
    <property type="entry name" value="AMINO ACID TRANSPORTER TRANSMEMBRANE DOMAIN-CONTAINING PROTEIN"/>
    <property type="match status" value="1"/>
</dbReference>